<protein>
    <submittedName>
        <fullName evidence="2">Glycosyltransferase</fullName>
        <ecNumber evidence="2">2.4.-.-</ecNumber>
    </submittedName>
</protein>
<dbReference type="EMBL" id="JAERPS020000001">
    <property type="protein sequence ID" value="MBZ9610360.1"/>
    <property type="molecule type" value="Genomic_DNA"/>
</dbReference>
<dbReference type="InterPro" id="IPR001173">
    <property type="entry name" value="Glyco_trans_2-like"/>
</dbReference>
<dbReference type="SUPFAM" id="SSF53756">
    <property type="entry name" value="UDP-Glycosyltransferase/glycogen phosphorylase"/>
    <property type="match status" value="1"/>
</dbReference>
<reference evidence="2 3" key="1">
    <citation type="submission" date="2021-08" db="EMBL/GenBank/DDBJ databases">
        <title>Rheinheimera aquimaris sp. nov., isolated from seawater of the East Sea in Korea.</title>
        <authorList>
            <person name="Kim K.H."/>
            <person name="Wenting R."/>
            <person name="Kim K.R."/>
            <person name="Jeon C.O."/>
        </authorList>
    </citation>
    <scope>NUCLEOTIDE SEQUENCE [LARGE SCALE GENOMIC DNA]</scope>
    <source>
        <strain evidence="2 3">MA-13</strain>
    </source>
</reference>
<keyword evidence="2" id="KW-0328">Glycosyltransferase</keyword>
<dbReference type="GO" id="GO:0016757">
    <property type="term" value="F:glycosyltransferase activity"/>
    <property type="evidence" value="ECO:0007669"/>
    <property type="project" value="UniProtKB-KW"/>
</dbReference>
<evidence type="ECO:0000313" key="3">
    <source>
        <dbReference type="Proteomes" id="UP000663814"/>
    </source>
</evidence>
<dbReference type="PANTHER" id="PTHR43685">
    <property type="entry name" value="GLYCOSYLTRANSFERASE"/>
    <property type="match status" value="1"/>
</dbReference>
<evidence type="ECO:0000259" key="1">
    <source>
        <dbReference type="Pfam" id="PF00535"/>
    </source>
</evidence>
<proteinExistence type="predicted"/>
<dbReference type="SUPFAM" id="SSF53448">
    <property type="entry name" value="Nucleotide-diphospho-sugar transferases"/>
    <property type="match status" value="1"/>
</dbReference>
<dbReference type="EC" id="2.4.-.-" evidence="2"/>
<organism evidence="2 3">
    <name type="scientific">Rheinheimera maricola</name>
    <dbReference type="NCBI Taxonomy" id="2793282"/>
    <lineage>
        <taxon>Bacteria</taxon>
        <taxon>Pseudomonadati</taxon>
        <taxon>Pseudomonadota</taxon>
        <taxon>Gammaproteobacteria</taxon>
        <taxon>Chromatiales</taxon>
        <taxon>Chromatiaceae</taxon>
        <taxon>Rheinheimera</taxon>
    </lineage>
</organism>
<keyword evidence="3" id="KW-1185">Reference proteome</keyword>
<sequence length="931" mass="103025">MTFHSVFQADWYLQQYPDVAAAGVEPLQHYLNHGRFENRWPCDLPALRLDLSLWQADDPRTDLAALQAMVAAQQPLHSALAAWVLARWYGSFDCWQDVYPLIDTMLDDPAALAILANQGPFLLAFSAAINCKQPERAMALLKREDWPQTTDKALAASMLQQGADKLRTLSQVFEQQGLMGLADDSGALLSTLKAGTLKASTLKANTLPAKISDLWQPLVSVIVPCFNAAATIGYALDSLLRQSWRKLQIIVVDDASSDNSADIVQQIAALDSRITLLRQTVNQGAYAVRNIGLSAARGRFITVHDSDDWSHPQKIALQVAALQANRNAMASISHWVRCTDALQFGHWRVEDSWTYRNTSSLLYRRRVVKQLGFWDRVSVGADTEYMLRTLKHYGEQAVVDVKPGLPLSFGLADVKSLTQTKATHLRTQFNGLRCDYRNAAMQWHNAADSLYIPASLTQRPFAVPPRMCRGSEAVQQHNLMLILEQKQLFDSDWYLTNNPDVAKAGANPLQHFVYHGAAEGRDPLPGFSLSGYALSQQLPLAQALAHWLTPGKPVSGPIWLKQQTLPGSQQHMVLVAHAAASELYGAERSLIDVLQQLSQLQLSLTVILPSANNPDYIRQLMPWCQRLLVLPYGWWRADRALCQPTLACFTTLFQQLHADVVYQNTCVLYEPLVAARQLQLRTIMHVREVADTDADLCRQLAATANQVAQHIQQHADVVIANSAAVACFVNSPERTVTLPNTLSAALRQCSARPNGSRLQLGMISSNSAKKGIADFFAMAEQAHGRGLPVDFVLFGPNSAALQQLMQQYAGLVRYAGYVAAPEQALAQLDAVVNLSQVAESFGRTVLEALATSRLVLAYRHGALAEWLPAELCLLAEVGNWPLLLTQLEALLAEPLSLKKILQLGATFAWQHYAPEHVLPIWQQLLNVQQRG</sequence>
<accession>A0ABS7X498</accession>
<dbReference type="RefSeq" id="WP_205310102.1">
    <property type="nucleotide sequence ID" value="NZ_JAERPS020000001.1"/>
</dbReference>
<dbReference type="CDD" id="cd00761">
    <property type="entry name" value="Glyco_tranf_GTA_type"/>
    <property type="match status" value="1"/>
</dbReference>
<dbReference type="Proteomes" id="UP000663814">
    <property type="component" value="Unassembled WGS sequence"/>
</dbReference>
<dbReference type="Gene3D" id="3.90.550.10">
    <property type="entry name" value="Spore Coat Polysaccharide Biosynthesis Protein SpsA, Chain A"/>
    <property type="match status" value="1"/>
</dbReference>
<gene>
    <name evidence="2" type="ORF">I4W93_002000</name>
</gene>
<dbReference type="Gene3D" id="3.40.50.2000">
    <property type="entry name" value="Glycogen Phosphorylase B"/>
    <property type="match status" value="2"/>
</dbReference>
<dbReference type="Pfam" id="PF00535">
    <property type="entry name" value="Glycos_transf_2"/>
    <property type="match status" value="1"/>
</dbReference>
<feature type="domain" description="Glycosyltransferase 2-like" evidence="1">
    <location>
        <begin position="220"/>
        <end position="341"/>
    </location>
</feature>
<evidence type="ECO:0000313" key="2">
    <source>
        <dbReference type="EMBL" id="MBZ9610360.1"/>
    </source>
</evidence>
<dbReference type="InterPro" id="IPR029044">
    <property type="entry name" value="Nucleotide-diphossugar_trans"/>
</dbReference>
<dbReference type="InterPro" id="IPR050834">
    <property type="entry name" value="Glycosyltransf_2"/>
</dbReference>
<dbReference type="Pfam" id="PF13692">
    <property type="entry name" value="Glyco_trans_1_4"/>
    <property type="match status" value="1"/>
</dbReference>
<dbReference type="PANTHER" id="PTHR43685:SF11">
    <property type="entry name" value="GLYCOSYLTRANSFERASE TAGX-RELATED"/>
    <property type="match status" value="1"/>
</dbReference>
<keyword evidence="2" id="KW-0808">Transferase</keyword>
<comment type="caution">
    <text evidence="2">The sequence shown here is derived from an EMBL/GenBank/DDBJ whole genome shotgun (WGS) entry which is preliminary data.</text>
</comment>
<name>A0ABS7X498_9GAMM</name>